<name>A0A9P6DW89_9AGAM</name>
<evidence type="ECO:0000313" key="5">
    <source>
        <dbReference type="Proteomes" id="UP000886523"/>
    </source>
</evidence>
<evidence type="ECO:0000259" key="3">
    <source>
        <dbReference type="SMART" id="SM01042"/>
    </source>
</evidence>
<dbReference type="PANTHER" id="PTHR28136:SF1">
    <property type="entry name" value="NUCLEUS EXPORT PROTEIN BRL1"/>
    <property type="match status" value="1"/>
</dbReference>
<keyword evidence="1" id="KW-0812">Transmembrane</keyword>
<evidence type="ECO:0000313" key="4">
    <source>
        <dbReference type="EMBL" id="KAF9513458.1"/>
    </source>
</evidence>
<comment type="caution">
    <text evidence="4">The sequence shown here is derived from an EMBL/GenBank/DDBJ whole genome shotgun (WGS) entry which is preliminary data.</text>
</comment>
<dbReference type="Pfam" id="PF10104">
    <property type="entry name" value="Brr6_like_C_C"/>
    <property type="match status" value="1"/>
</dbReference>
<gene>
    <name evidence="4" type="ORF">BS47DRAFT_1296112</name>
</gene>
<dbReference type="AlphaFoldDB" id="A0A9P6DW89"/>
<dbReference type="InterPro" id="IPR018767">
    <property type="entry name" value="Brl1/Brr6_dom"/>
</dbReference>
<evidence type="ECO:0000256" key="1">
    <source>
        <dbReference type="SAM" id="Phobius"/>
    </source>
</evidence>
<keyword evidence="1" id="KW-0472">Membrane</keyword>
<dbReference type="GO" id="GO:0055088">
    <property type="term" value="P:lipid homeostasis"/>
    <property type="evidence" value="ECO:0007669"/>
    <property type="project" value="InterPro"/>
</dbReference>
<feature type="signal peptide" evidence="2">
    <location>
        <begin position="1"/>
        <end position="26"/>
    </location>
</feature>
<protein>
    <recommendedName>
        <fullName evidence="3">Brl1/Brr6 domain-containing protein</fullName>
    </recommendedName>
</protein>
<feature type="transmembrane region" description="Helical" evidence="1">
    <location>
        <begin position="109"/>
        <end position="130"/>
    </location>
</feature>
<proteinExistence type="predicted"/>
<evidence type="ECO:0000256" key="2">
    <source>
        <dbReference type="SAM" id="SignalP"/>
    </source>
</evidence>
<accession>A0A9P6DW89</accession>
<feature type="non-terminal residue" evidence="4">
    <location>
        <position position="1"/>
    </location>
</feature>
<dbReference type="PANTHER" id="PTHR28136">
    <property type="entry name" value="NUCLEUS EXPORT PROTEIN BRR6"/>
    <property type="match status" value="1"/>
</dbReference>
<reference evidence="4" key="1">
    <citation type="journal article" date="2020" name="Nat. Commun.">
        <title>Large-scale genome sequencing of mycorrhizal fungi provides insights into the early evolution of symbiotic traits.</title>
        <authorList>
            <person name="Miyauchi S."/>
            <person name="Kiss E."/>
            <person name="Kuo A."/>
            <person name="Drula E."/>
            <person name="Kohler A."/>
            <person name="Sanchez-Garcia M."/>
            <person name="Morin E."/>
            <person name="Andreopoulos B."/>
            <person name="Barry K.W."/>
            <person name="Bonito G."/>
            <person name="Buee M."/>
            <person name="Carver A."/>
            <person name="Chen C."/>
            <person name="Cichocki N."/>
            <person name="Clum A."/>
            <person name="Culley D."/>
            <person name="Crous P.W."/>
            <person name="Fauchery L."/>
            <person name="Girlanda M."/>
            <person name="Hayes R.D."/>
            <person name="Keri Z."/>
            <person name="LaButti K."/>
            <person name="Lipzen A."/>
            <person name="Lombard V."/>
            <person name="Magnuson J."/>
            <person name="Maillard F."/>
            <person name="Murat C."/>
            <person name="Nolan M."/>
            <person name="Ohm R.A."/>
            <person name="Pangilinan J."/>
            <person name="Pereira M.F."/>
            <person name="Perotto S."/>
            <person name="Peter M."/>
            <person name="Pfister S."/>
            <person name="Riley R."/>
            <person name="Sitrit Y."/>
            <person name="Stielow J.B."/>
            <person name="Szollosi G."/>
            <person name="Zifcakova L."/>
            <person name="Stursova M."/>
            <person name="Spatafora J.W."/>
            <person name="Tedersoo L."/>
            <person name="Vaario L.M."/>
            <person name="Yamada A."/>
            <person name="Yan M."/>
            <person name="Wang P."/>
            <person name="Xu J."/>
            <person name="Bruns T."/>
            <person name="Baldrian P."/>
            <person name="Vilgalys R."/>
            <person name="Dunand C."/>
            <person name="Henrissat B."/>
            <person name="Grigoriev I.V."/>
            <person name="Hibbett D."/>
            <person name="Nagy L.G."/>
            <person name="Martin F.M."/>
        </authorList>
    </citation>
    <scope>NUCLEOTIDE SEQUENCE</scope>
    <source>
        <strain evidence="4">UP504</strain>
    </source>
</reference>
<dbReference type="InterPro" id="IPR040202">
    <property type="entry name" value="Brl1/Brr6"/>
</dbReference>
<dbReference type="SMART" id="SM01042">
    <property type="entry name" value="Brr6_like_C_C"/>
    <property type="match status" value="1"/>
</dbReference>
<dbReference type="EMBL" id="MU128972">
    <property type="protein sequence ID" value="KAF9513458.1"/>
    <property type="molecule type" value="Genomic_DNA"/>
</dbReference>
<keyword evidence="5" id="KW-1185">Reference proteome</keyword>
<feature type="domain" description="Brl1/Brr6" evidence="3">
    <location>
        <begin position="1"/>
        <end position="131"/>
    </location>
</feature>
<feature type="chain" id="PRO_5040118038" description="Brl1/Brr6 domain-containing protein" evidence="2">
    <location>
        <begin position="27"/>
        <end position="187"/>
    </location>
</feature>
<keyword evidence="1" id="KW-1133">Transmembrane helix</keyword>
<keyword evidence="2" id="KW-0732">Signal</keyword>
<dbReference type="Proteomes" id="UP000886523">
    <property type="component" value="Unassembled WGS sequence"/>
</dbReference>
<organism evidence="4 5">
    <name type="scientific">Hydnum rufescens UP504</name>
    <dbReference type="NCBI Taxonomy" id="1448309"/>
    <lineage>
        <taxon>Eukaryota</taxon>
        <taxon>Fungi</taxon>
        <taxon>Dikarya</taxon>
        <taxon>Basidiomycota</taxon>
        <taxon>Agaricomycotina</taxon>
        <taxon>Agaricomycetes</taxon>
        <taxon>Cantharellales</taxon>
        <taxon>Hydnaceae</taxon>
        <taxon>Hydnum</taxon>
    </lineage>
</organism>
<dbReference type="GO" id="GO:0031965">
    <property type="term" value="C:nuclear membrane"/>
    <property type="evidence" value="ECO:0007669"/>
    <property type="project" value="InterPro"/>
</dbReference>
<sequence length="187" mass="20961">YLQFFFNLSLLLAFLYFAVLVIRTVQRDVDEKVAEYSSGTLREISQCTKLYLANKCDPAHRIPHMESTCLEWEECMNRDPSVVGRARVAAETFAQVVNSFVEEISWKTLAFTLVSLGFFVLFTNTMLSLYRSKHAPHVRPLPPPAPSMHIGTPVSSTPWGGGSWAVSDGVPLVLLDSPRKRRGGSLR</sequence>
<dbReference type="GO" id="GO:0006998">
    <property type="term" value="P:nuclear envelope organization"/>
    <property type="evidence" value="ECO:0007669"/>
    <property type="project" value="InterPro"/>
</dbReference>
<dbReference type="OrthoDB" id="5961at2759"/>